<dbReference type="STRING" id="224013.ACX27_28305"/>
<organism evidence="4 5">
    <name type="scientific">Nostoc piscinale CENA21</name>
    <dbReference type="NCBI Taxonomy" id="224013"/>
    <lineage>
        <taxon>Bacteria</taxon>
        <taxon>Bacillati</taxon>
        <taxon>Cyanobacteriota</taxon>
        <taxon>Cyanophyceae</taxon>
        <taxon>Nostocales</taxon>
        <taxon>Nostocaceae</taxon>
        <taxon>Nostoc</taxon>
    </lineage>
</organism>
<keyword evidence="1 4" id="KW-0808">Transferase</keyword>
<reference evidence="5" key="1">
    <citation type="submission" date="2015-07" db="EMBL/GenBank/DDBJ databases">
        <title>Genome Of Nitrogen-Fixing Cyanobacterium Nostoc piscinale CENA21 From Solimoes/Amazon River Floodplain Sediments And Comparative Genomics To Uncover Biosynthetic Natural Products Potential.</title>
        <authorList>
            <person name="Leao T.F."/>
            <person name="Leao P.N."/>
            <person name="Guimaraes P.I."/>
            <person name="de Melo A.G.C."/>
            <person name="Ramos R.T.J."/>
            <person name="Silva A."/>
            <person name="Fiore M.F."/>
            <person name="Schneider M.P.C."/>
        </authorList>
    </citation>
    <scope>NUCLEOTIDE SEQUENCE [LARGE SCALE GENOMIC DNA]</scope>
    <source>
        <strain evidence="5">CENA21</strain>
    </source>
</reference>
<reference evidence="4 5" key="2">
    <citation type="journal article" date="2016" name="Genome Announc.">
        <title>Draft Genome Sequence of the N2-Fixing Cyanobacterium Nostoc piscinale CENA21, Isolated from the Brazilian Amazon Floodplain.</title>
        <authorList>
            <person name="Leao T."/>
            <person name="Guimaraes P.I."/>
            <person name="de Melo A.G."/>
            <person name="Ramos R.T."/>
            <person name="Leao P.N."/>
            <person name="Silva A."/>
            <person name="Fiore M.F."/>
            <person name="Schneider M.P."/>
        </authorList>
    </citation>
    <scope>NUCLEOTIDE SEQUENCE [LARGE SCALE GENOMIC DNA]</scope>
    <source>
        <strain evidence="4 5">CENA21</strain>
    </source>
</reference>
<dbReference type="OrthoDB" id="9798006at2"/>
<sequence length="169" mass="19033">MTIRHATEADLPAIVAIYNAAVPSRLATADLEPVSVESRRTWFHGRSPNYRPLWVIEQEGIIAGWLSFQSFYGRPAYNSTAEISIYIAPAFHHCGLGRRLLSLAIAESPNLGLKTLLGFIFAHNHPSLKLFETLGFQRWGHLPQVAELDRVERDLIIMGLRIEDKKSEV</sequence>
<feature type="domain" description="N-acetyltransferase" evidence="3">
    <location>
        <begin position="1"/>
        <end position="163"/>
    </location>
</feature>
<gene>
    <name evidence="4" type="ORF">ACX27_28305</name>
</gene>
<dbReference type="GO" id="GO:0016747">
    <property type="term" value="F:acyltransferase activity, transferring groups other than amino-acyl groups"/>
    <property type="evidence" value="ECO:0007669"/>
    <property type="project" value="InterPro"/>
</dbReference>
<keyword evidence="5" id="KW-1185">Reference proteome</keyword>
<name>A0A0M5MLX7_9NOSO</name>
<dbReference type="PANTHER" id="PTHR43072:SF23">
    <property type="entry name" value="UPF0039 PROTEIN C11D3.02C"/>
    <property type="match status" value="1"/>
</dbReference>
<dbReference type="Pfam" id="PF00583">
    <property type="entry name" value="Acetyltransf_1"/>
    <property type="match status" value="1"/>
</dbReference>
<dbReference type="InterPro" id="IPR016181">
    <property type="entry name" value="Acyl_CoA_acyltransferase"/>
</dbReference>
<protein>
    <submittedName>
        <fullName evidence="4">Phosphinothricin acetyltransferase</fullName>
    </submittedName>
</protein>
<evidence type="ECO:0000259" key="3">
    <source>
        <dbReference type="PROSITE" id="PS51186"/>
    </source>
</evidence>
<dbReference type="RefSeq" id="WP_062297459.1">
    <property type="nucleotide sequence ID" value="NZ_CP012036.1"/>
</dbReference>
<proteinExistence type="predicted"/>
<dbReference type="SUPFAM" id="SSF55729">
    <property type="entry name" value="Acyl-CoA N-acyltransferases (Nat)"/>
    <property type="match status" value="1"/>
</dbReference>
<evidence type="ECO:0000313" key="5">
    <source>
        <dbReference type="Proteomes" id="UP000062645"/>
    </source>
</evidence>
<dbReference type="PANTHER" id="PTHR43072">
    <property type="entry name" value="N-ACETYLTRANSFERASE"/>
    <property type="match status" value="1"/>
</dbReference>
<dbReference type="KEGG" id="npz:ACX27_28305"/>
<dbReference type="AlphaFoldDB" id="A0A0M5MLX7"/>
<dbReference type="Gene3D" id="3.40.630.30">
    <property type="match status" value="1"/>
</dbReference>
<keyword evidence="2" id="KW-0012">Acyltransferase</keyword>
<dbReference type="PROSITE" id="PS51186">
    <property type="entry name" value="GNAT"/>
    <property type="match status" value="1"/>
</dbReference>
<dbReference type="EMBL" id="CP012036">
    <property type="protein sequence ID" value="ALF55868.1"/>
    <property type="molecule type" value="Genomic_DNA"/>
</dbReference>
<accession>A0A0M5MLX7</accession>
<evidence type="ECO:0000313" key="4">
    <source>
        <dbReference type="EMBL" id="ALF55868.1"/>
    </source>
</evidence>
<dbReference type="PATRIC" id="fig|224013.5.peg.6767"/>
<evidence type="ECO:0000256" key="2">
    <source>
        <dbReference type="ARBA" id="ARBA00023315"/>
    </source>
</evidence>
<evidence type="ECO:0000256" key="1">
    <source>
        <dbReference type="ARBA" id="ARBA00022679"/>
    </source>
</evidence>
<dbReference type="CDD" id="cd04301">
    <property type="entry name" value="NAT_SF"/>
    <property type="match status" value="1"/>
</dbReference>
<dbReference type="InterPro" id="IPR000182">
    <property type="entry name" value="GNAT_dom"/>
</dbReference>
<dbReference type="Proteomes" id="UP000062645">
    <property type="component" value="Chromosome"/>
</dbReference>